<protein>
    <recommendedName>
        <fullName evidence="4">Ubiquinol-cytochrome-c reductase complex assembly factor 3</fullName>
    </recommendedName>
</protein>
<evidence type="ECO:0000313" key="13">
    <source>
        <dbReference type="Proteomes" id="UP000314294"/>
    </source>
</evidence>
<dbReference type="GO" id="GO:0006754">
    <property type="term" value="P:ATP biosynthetic process"/>
    <property type="evidence" value="ECO:0007669"/>
    <property type="project" value="UniProtKB-KW"/>
</dbReference>
<dbReference type="GO" id="GO:0034551">
    <property type="term" value="P:mitochondrial respiratory chain complex III assembly"/>
    <property type="evidence" value="ECO:0007669"/>
    <property type="project" value="InterPro"/>
</dbReference>
<dbReference type="GO" id="GO:0005743">
    <property type="term" value="C:mitochondrial inner membrane"/>
    <property type="evidence" value="ECO:0007669"/>
    <property type="project" value="UniProtKB-SubCell"/>
</dbReference>
<evidence type="ECO:0000256" key="8">
    <source>
        <dbReference type="ARBA" id="ARBA00023128"/>
    </source>
</evidence>
<evidence type="ECO:0000313" key="12">
    <source>
        <dbReference type="EMBL" id="TNN31226.1"/>
    </source>
</evidence>
<proteinExistence type="inferred from homology"/>
<dbReference type="PANTHER" id="PTHR36465:SF1">
    <property type="entry name" value="UBIQUINOL-CYTOCHROME-C REDUCTASE COMPLEX ASSEMBLY FACTOR 3"/>
    <property type="match status" value="1"/>
</dbReference>
<keyword evidence="13" id="KW-1185">Reference proteome</keyword>
<name>A0A4Z2EQP3_9TELE</name>
<evidence type="ECO:0000256" key="11">
    <source>
        <dbReference type="SAM" id="Phobius"/>
    </source>
</evidence>
<keyword evidence="10" id="KW-0066">ATP synthesis</keyword>
<comment type="subcellular location">
    <subcellularLocation>
        <location evidence="2">Mitochondrion inner membrane</location>
        <topology evidence="2">Single-pass membrane protein</topology>
    </subcellularLocation>
</comment>
<dbReference type="PANTHER" id="PTHR36465">
    <property type="entry name" value="UBIQUINOL-CYTOCHROME-C REDUCTASE COMPLEX ASSEMBLY FACTOR 3"/>
    <property type="match status" value="1"/>
</dbReference>
<comment type="function">
    <text evidence="1">Required for the assembly of the ubiquinol-cytochrome c reductase complex (mitochondrial respiratory chain complex III or cytochrome b-c1 complex), mediating cytochrome b recruitment and probably stabilization within the complex. Thereby, plays an important role in ATP production by mitochondria. Cardiolipin-binding protein, it may also control the cardiolipin composition of mitochondria membranes and their morphology.</text>
</comment>
<accession>A0A4Z2EQP3</accession>
<evidence type="ECO:0000256" key="4">
    <source>
        <dbReference type="ARBA" id="ARBA00016475"/>
    </source>
</evidence>
<keyword evidence="8" id="KW-0496">Mitochondrion</keyword>
<dbReference type="Proteomes" id="UP000314294">
    <property type="component" value="Unassembled WGS sequence"/>
</dbReference>
<reference evidence="12 13" key="1">
    <citation type="submission" date="2019-03" db="EMBL/GenBank/DDBJ databases">
        <title>First draft genome of Liparis tanakae, snailfish: a comprehensive survey of snailfish specific genes.</title>
        <authorList>
            <person name="Kim W."/>
            <person name="Song I."/>
            <person name="Jeong J.-H."/>
            <person name="Kim D."/>
            <person name="Kim S."/>
            <person name="Ryu S."/>
            <person name="Song J.Y."/>
            <person name="Lee S.K."/>
        </authorList>
    </citation>
    <scope>NUCLEOTIDE SEQUENCE [LARGE SCALE GENOMIC DNA]</scope>
    <source>
        <tissue evidence="12">Muscle</tissue>
    </source>
</reference>
<sequence>MSAARLLRAGGAVAAVVLGYGLWLVITPGEEQRVKTLSQSSPLTAEESRRRTALVMQAMKDAAATNDNLATGRGAAAK</sequence>
<keyword evidence="9 11" id="KW-0472">Membrane</keyword>
<dbReference type="AlphaFoldDB" id="A0A4Z2EQP3"/>
<evidence type="ECO:0000256" key="6">
    <source>
        <dbReference type="ARBA" id="ARBA00022792"/>
    </source>
</evidence>
<dbReference type="Pfam" id="PF15141">
    <property type="entry name" value="UQCC3"/>
    <property type="match status" value="1"/>
</dbReference>
<comment type="similarity">
    <text evidence="3">Belongs to the UQCC3 family.</text>
</comment>
<evidence type="ECO:0000256" key="5">
    <source>
        <dbReference type="ARBA" id="ARBA00022692"/>
    </source>
</evidence>
<evidence type="ECO:0000256" key="9">
    <source>
        <dbReference type="ARBA" id="ARBA00023136"/>
    </source>
</evidence>
<dbReference type="InterPro" id="IPR027896">
    <property type="entry name" value="UQCC3"/>
</dbReference>
<evidence type="ECO:0000256" key="7">
    <source>
        <dbReference type="ARBA" id="ARBA00022989"/>
    </source>
</evidence>
<evidence type="ECO:0000256" key="10">
    <source>
        <dbReference type="ARBA" id="ARBA00023310"/>
    </source>
</evidence>
<dbReference type="EMBL" id="SRLO01003673">
    <property type="protein sequence ID" value="TNN31226.1"/>
    <property type="molecule type" value="Genomic_DNA"/>
</dbReference>
<dbReference type="OrthoDB" id="9884264at2759"/>
<evidence type="ECO:0000256" key="2">
    <source>
        <dbReference type="ARBA" id="ARBA00004434"/>
    </source>
</evidence>
<keyword evidence="7 11" id="KW-1133">Transmembrane helix</keyword>
<keyword evidence="6" id="KW-0999">Mitochondrion inner membrane</keyword>
<gene>
    <name evidence="12" type="primary">uqcc3</name>
    <name evidence="12" type="ORF">EYF80_058624</name>
</gene>
<evidence type="ECO:0000256" key="3">
    <source>
        <dbReference type="ARBA" id="ARBA00006970"/>
    </source>
</evidence>
<comment type="caution">
    <text evidence="12">The sequence shown here is derived from an EMBL/GenBank/DDBJ whole genome shotgun (WGS) entry which is preliminary data.</text>
</comment>
<feature type="transmembrane region" description="Helical" evidence="11">
    <location>
        <begin position="6"/>
        <end position="26"/>
    </location>
</feature>
<evidence type="ECO:0000256" key="1">
    <source>
        <dbReference type="ARBA" id="ARBA00002879"/>
    </source>
</evidence>
<keyword evidence="5 11" id="KW-0812">Transmembrane</keyword>
<organism evidence="12 13">
    <name type="scientific">Liparis tanakae</name>
    <name type="common">Tanaka's snailfish</name>
    <dbReference type="NCBI Taxonomy" id="230148"/>
    <lineage>
        <taxon>Eukaryota</taxon>
        <taxon>Metazoa</taxon>
        <taxon>Chordata</taxon>
        <taxon>Craniata</taxon>
        <taxon>Vertebrata</taxon>
        <taxon>Euteleostomi</taxon>
        <taxon>Actinopterygii</taxon>
        <taxon>Neopterygii</taxon>
        <taxon>Teleostei</taxon>
        <taxon>Neoteleostei</taxon>
        <taxon>Acanthomorphata</taxon>
        <taxon>Eupercaria</taxon>
        <taxon>Perciformes</taxon>
        <taxon>Cottioidei</taxon>
        <taxon>Cottales</taxon>
        <taxon>Liparidae</taxon>
        <taxon>Liparis</taxon>
    </lineage>
</organism>